<accession>A0ABN9H066</accession>
<proteinExistence type="predicted"/>
<keyword evidence="2" id="KW-1185">Reference proteome</keyword>
<evidence type="ECO:0000313" key="2">
    <source>
        <dbReference type="Proteomes" id="UP001162483"/>
    </source>
</evidence>
<gene>
    <name evidence="1" type="ORF">SPARVUS_LOCUS15176748</name>
</gene>
<organism evidence="1 2">
    <name type="scientific">Staurois parvus</name>
    <dbReference type="NCBI Taxonomy" id="386267"/>
    <lineage>
        <taxon>Eukaryota</taxon>
        <taxon>Metazoa</taxon>
        <taxon>Chordata</taxon>
        <taxon>Craniata</taxon>
        <taxon>Vertebrata</taxon>
        <taxon>Euteleostomi</taxon>
        <taxon>Amphibia</taxon>
        <taxon>Batrachia</taxon>
        <taxon>Anura</taxon>
        <taxon>Neobatrachia</taxon>
        <taxon>Ranoidea</taxon>
        <taxon>Ranidae</taxon>
        <taxon>Staurois</taxon>
    </lineage>
</organism>
<dbReference type="EMBL" id="CATNWA010019807">
    <property type="protein sequence ID" value="CAI9615115.1"/>
    <property type="molecule type" value="Genomic_DNA"/>
</dbReference>
<sequence length="56" mass="6054">MTERGQHMLKHTVLRSLQLSAESIAKDLQAQHPRLTAPSAMQSVGCSGIKYAATGF</sequence>
<protein>
    <submittedName>
        <fullName evidence="1">Uncharacterized protein</fullName>
    </submittedName>
</protein>
<name>A0ABN9H066_9NEOB</name>
<evidence type="ECO:0000313" key="1">
    <source>
        <dbReference type="EMBL" id="CAI9615115.1"/>
    </source>
</evidence>
<reference evidence="1" key="1">
    <citation type="submission" date="2023-05" db="EMBL/GenBank/DDBJ databases">
        <authorList>
            <person name="Stuckert A."/>
        </authorList>
    </citation>
    <scope>NUCLEOTIDE SEQUENCE</scope>
</reference>
<dbReference type="Proteomes" id="UP001162483">
    <property type="component" value="Unassembled WGS sequence"/>
</dbReference>
<comment type="caution">
    <text evidence="1">The sequence shown here is derived from an EMBL/GenBank/DDBJ whole genome shotgun (WGS) entry which is preliminary data.</text>
</comment>